<keyword evidence="4" id="KW-1185">Reference proteome</keyword>
<evidence type="ECO:0000313" key="5">
    <source>
        <dbReference type="Proteomes" id="UP000277896"/>
    </source>
</evidence>
<proteinExistence type="predicted"/>
<evidence type="ECO:0000259" key="1">
    <source>
        <dbReference type="Pfam" id="PF00535"/>
    </source>
</evidence>
<dbReference type="InterPro" id="IPR029044">
    <property type="entry name" value="Nucleotide-diphossugar_trans"/>
</dbReference>
<dbReference type="Gene3D" id="3.90.550.10">
    <property type="entry name" value="Spore Coat Polysaccharide Biosynthesis Protein SpsA, Chain A"/>
    <property type="match status" value="1"/>
</dbReference>
<reference evidence="2 5" key="2">
    <citation type="submission" date="2018-10" db="EMBL/GenBank/DDBJ databases">
        <title>Genome seuquencing of Lactobacillus species.</title>
        <authorList>
            <person name="Baek C."/>
            <person name="Yi H."/>
        </authorList>
    </citation>
    <scope>NUCLEOTIDE SEQUENCE [LARGE SCALE GENOMIC DNA]</scope>
    <source>
        <strain evidence="2 5">DSM 10667</strain>
    </source>
</reference>
<feature type="domain" description="Glycosyltransferase 2-like" evidence="1">
    <location>
        <begin position="57"/>
        <end position="170"/>
    </location>
</feature>
<evidence type="ECO:0000313" key="3">
    <source>
        <dbReference type="EMBL" id="GBF01787.1"/>
    </source>
</evidence>
<dbReference type="PANTHER" id="PTHR43630">
    <property type="entry name" value="POLY-BETA-1,6-N-ACETYL-D-GLUCOSAMINE SYNTHASE"/>
    <property type="match status" value="1"/>
</dbReference>
<organism evidence="2 5">
    <name type="scientific">Lactiplantibacillus paraplantarum</name>
    <dbReference type="NCBI Taxonomy" id="60520"/>
    <lineage>
        <taxon>Bacteria</taxon>
        <taxon>Bacillati</taxon>
        <taxon>Bacillota</taxon>
        <taxon>Bacilli</taxon>
        <taxon>Lactobacillales</taxon>
        <taxon>Lactobacillaceae</taxon>
        <taxon>Lactiplantibacillus</taxon>
    </lineage>
</organism>
<dbReference type="Proteomes" id="UP000236162">
    <property type="component" value="Unassembled WGS sequence"/>
</dbReference>
<gene>
    <name evidence="3" type="primary">plnO</name>
    <name evidence="2" type="ORF">LP667_01675</name>
    <name evidence="3" type="ORF">LPPLD21_01319</name>
</gene>
<dbReference type="EMBL" id="CP032744">
    <property type="protein sequence ID" value="AYJ37622.1"/>
    <property type="molecule type" value="Genomic_DNA"/>
</dbReference>
<dbReference type="RefSeq" id="WP_021731925.1">
    <property type="nucleotide sequence ID" value="NZ_AVAI01000131.1"/>
</dbReference>
<sequence length="423" mass="50185">MDDKTLFTDYRFNNFVNVFNLMDLGISEERIKRDLANAKIRQVILSIYLQIKVNGAILVKNQEQRIATAINSIQPFCDKIFIFDTGSTDQTMDVVSSFHNSSIVLTQIQWHENYAYMRNYVNDNVPDGWVLLIDSDEELQKAQYLTRRQLKFDLAMLSFYIAEKKDIAIKFKQNFDKEQDINWPTRLYKKTKTVTFFGFVHEEVRSTKSLKSIRAQLRIINHGSLEAEVKKFQKKERYYRLLKKNIEIEQDNVQWYAIITPDQVLECDQEWYKKHIIVFADMILKNKLKSPFNEMLLINYIKLLMKEYQVNKAITVSEAAFEMYPSNPYFLYLKNANKLNNIEMACLKMLDELKEDSNKLREARRDNDQWLVYNAIDLIPDIMLKLLTKAEYYDHAKELLNEINLTMGHHNYIEPEIGLYKSE</sequence>
<dbReference type="PANTHER" id="PTHR43630:SF2">
    <property type="entry name" value="GLYCOSYLTRANSFERASE"/>
    <property type="match status" value="1"/>
</dbReference>
<evidence type="ECO:0000313" key="4">
    <source>
        <dbReference type="Proteomes" id="UP000236162"/>
    </source>
</evidence>
<protein>
    <submittedName>
        <fullName evidence="2">Glycosyltransferase</fullName>
    </submittedName>
    <submittedName>
        <fullName evidence="3">Plantaricin biosynthesis protein PlnO</fullName>
    </submittedName>
</protein>
<reference evidence="3 4" key="1">
    <citation type="submission" date="2017-04" db="EMBL/GenBank/DDBJ databases">
        <title>In vitro and in silico characterization of Lactobacillus paraplantarum D2-1, a starter culture for soymilk fermentation.</title>
        <authorList>
            <person name="Endo A."/>
            <person name="Sasaki F."/>
            <person name="Maeno S."/>
            <person name="Kanesaki Y."/>
            <person name="Kubota E."/>
            <person name="Torres G.A."/>
            <person name="Tomita S."/>
            <person name="Nakagawa J."/>
        </authorList>
    </citation>
    <scope>NUCLEOTIDE SEQUENCE [LARGE SCALE GENOMIC DNA]</scope>
    <source>
        <strain evidence="3 4">D2-1</strain>
    </source>
</reference>
<dbReference type="SUPFAM" id="SSF53448">
    <property type="entry name" value="Nucleotide-diphospho-sugar transferases"/>
    <property type="match status" value="1"/>
</dbReference>
<dbReference type="Proteomes" id="UP000277896">
    <property type="component" value="Chromosome"/>
</dbReference>
<accession>A0AAD0TN76</accession>
<name>A0AAD0TN76_9LACO</name>
<dbReference type="InterPro" id="IPR001173">
    <property type="entry name" value="Glyco_trans_2-like"/>
</dbReference>
<dbReference type="Pfam" id="PF00535">
    <property type="entry name" value="Glycos_transf_2"/>
    <property type="match status" value="1"/>
</dbReference>
<dbReference type="AlphaFoldDB" id="A0AAD0TN76"/>
<evidence type="ECO:0000313" key="2">
    <source>
        <dbReference type="EMBL" id="AYJ37622.1"/>
    </source>
</evidence>
<dbReference type="EMBL" id="BDOR01000005">
    <property type="protein sequence ID" value="GBF01787.1"/>
    <property type="molecule type" value="Genomic_DNA"/>
</dbReference>